<sequence>MALTRSQARRVRFAEPATTDVPQRGVVSDVRRHCTPEGKDRRNDDQNIESANEESDDNSEAGTLPVVDGPKSAEREAVRQQPNPVDVQAERLRRIMVAKTKKGGGPT</sequence>
<name>A0A9W6XQ30_9STRA</name>
<organism evidence="2 3">
    <name type="scientific">Phytophthora lilii</name>
    <dbReference type="NCBI Taxonomy" id="2077276"/>
    <lineage>
        <taxon>Eukaryota</taxon>
        <taxon>Sar</taxon>
        <taxon>Stramenopiles</taxon>
        <taxon>Oomycota</taxon>
        <taxon>Peronosporomycetes</taxon>
        <taxon>Peronosporales</taxon>
        <taxon>Peronosporaceae</taxon>
        <taxon>Phytophthora</taxon>
    </lineage>
</organism>
<evidence type="ECO:0000256" key="1">
    <source>
        <dbReference type="SAM" id="MobiDB-lite"/>
    </source>
</evidence>
<comment type="caution">
    <text evidence="2">The sequence shown here is derived from an EMBL/GenBank/DDBJ whole genome shotgun (WGS) entry which is preliminary data.</text>
</comment>
<feature type="region of interest" description="Disordered" evidence="1">
    <location>
        <begin position="1"/>
        <end position="91"/>
    </location>
</feature>
<reference evidence="2" key="1">
    <citation type="submission" date="2023-04" db="EMBL/GenBank/DDBJ databases">
        <title>Phytophthora lilii NBRC 32176.</title>
        <authorList>
            <person name="Ichikawa N."/>
            <person name="Sato H."/>
            <person name="Tonouchi N."/>
        </authorList>
    </citation>
    <scope>NUCLEOTIDE SEQUENCE</scope>
    <source>
        <strain evidence="2">NBRC 32176</strain>
    </source>
</reference>
<evidence type="ECO:0000313" key="2">
    <source>
        <dbReference type="EMBL" id="GMF42787.1"/>
    </source>
</evidence>
<gene>
    <name evidence="2" type="ORF">Plil01_001682700</name>
</gene>
<evidence type="ECO:0000313" key="3">
    <source>
        <dbReference type="Proteomes" id="UP001165083"/>
    </source>
</evidence>
<dbReference type="EMBL" id="BSXW01002524">
    <property type="protein sequence ID" value="GMF42787.1"/>
    <property type="molecule type" value="Genomic_DNA"/>
</dbReference>
<dbReference type="Proteomes" id="UP001165083">
    <property type="component" value="Unassembled WGS sequence"/>
</dbReference>
<feature type="compositionally biased region" description="Basic and acidic residues" evidence="1">
    <location>
        <begin position="29"/>
        <end position="45"/>
    </location>
</feature>
<protein>
    <submittedName>
        <fullName evidence="2">Unnamed protein product</fullName>
    </submittedName>
</protein>
<keyword evidence="3" id="KW-1185">Reference proteome</keyword>
<dbReference type="AlphaFoldDB" id="A0A9W6XQ30"/>
<accession>A0A9W6XQ30</accession>
<proteinExistence type="predicted"/>